<dbReference type="SUPFAM" id="SSF50044">
    <property type="entry name" value="SH3-domain"/>
    <property type="match status" value="1"/>
</dbReference>
<dbReference type="Pfam" id="PF14604">
    <property type="entry name" value="SH3_9"/>
    <property type="match status" value="1"/>
</dbReference>
<accession>A0A8H7PRV0</accession>
<dbReference type="PANTHER" id="PTHR12143">
    <property type="entry name" value="PEPTIDE N-GLYCANASE PNGASE -RELATED"/>
    <property type="match status" value="1"/>
</dbReference>
<dbReference type="Pfam" id="PF07971">
    <property type="entry name" value="Glyco_hydro_92"/>
    <property type="match status" value="2"/>
</dbReference>
<dbReference type="OrthoDB" id="2348006at2759"/>
<dbReference type="PANTHER" id="PTHR12143:SF42">
    <property type="entry name" value="PUTATIVE SUBFAMILY (AFU_ORTHOLOGUE AFUA_6G13760)-RELATED"/>
    <property type="match status" value="1"/>
</dbReference>
<evidence type="ECO:0008006" key="8">
    <source>
        <dbReference type="Google" id="ProtNLM"/>
    </source>
</evidence>
<dbReference type="Pfam" id="PF17678">
    <property type="entry name" value="Glyco_hydro_92N"/>
    <property type="match status" value="1"/>
</dbReference>
<dbReference type="FunFam" id="3.30.2080.10:FF:000001">
    <property type="entry name" value="Alpha-1,2-mannosidase subfamily"/>
    <property type="match status" value="1"/>
</dbReference>
<dbReference type="GO" id="GO:0000224">
    <property type="term" value="F:peptide-N4-(N-acetyl-beta-glucosaminyl)asparagine amidase activity"/>
    <property type="evidence" value="ECO:0007669"/>
    <property type="project" value="TreeGrafter"/>
</dbReference>
<feature type="region of interest" description="Disordered" evidence="3">
    <location>
        <begin position="134"/>
        <end position="273"/>
    </location>
</feature>
<dbReference type="InterPro" id="IPR050883">
    <property type="entry name" value="PNGase"/>
</dbReference>
<dbReference type="GO" id="GO:0006516">
    <property type="term" value="P:glycoprotein catabolic process"/>
    <property type="evidence" value="ECO:0007669"/>
    <property type="project" value="TreeGrafter"/>
</dbReference>
<evidence type="ECO:0000313" key="6">
    <source>
        <dbReference type="EMBL" id="KAG2179339.1"/>
    </source>
</evidence>
<feature type="compositionally biased region" description="Low complexity" evidence="3">
    <location>
        <begin position="412"/>
        <end position="424"/>
    </location>
</feature>
<dbReference type="PRINTS" id="PR01217">
    <property type="entry name" value="PRICHEXTENSN"/>
</dbReference>
<dbReference type="Proteomes" id="UP000612746">
    <property type="component" value="Unassembled WGS sequence"/>
</dbReference>
<sequence length="1377" mass="152576">MTPYGVNTTTQQAILMYPKSSAKWSLTKLSLMFQDGGRFQRQNRKFVTAPYFGWHQPCHHRSITLKTKTLVMATVRALYNCDATESPDELSFQKGDVIENAVESQESGWYYGVLQKSGEKGLFPFNYVEIVPAIPGPSKPRKPLVDNDSRTTSGHASKEYTSGSTGKAVSTGDNRFRASPQQLGSGGPKPSMNNKSTADDTTTSNNEDGGSFSVKELRARLEKSKVTPQAVKQPVPTPAPKPAHIQAAGKPHVNQPASLPMKETEKTQQDEEEVVFMKPSELRKKWAAVETASKQTQPSVVSSPSLAKRQSMVTGPRMSPNQNEMRKGDTEEIPIIRTTPSPNIPKRVPSSIEPRPSPPMRTSTSSSRNSSASDYDKPTESVPSRPTSSLFEPKTPPRRVSPSLPSHPSPPVRSNSSTNRNSNTLDISRSPHPIPNRPNSAAELQAPPRVMPRRPQVQSQIYPDNQANAPPLPSRPRSSVEPSQKPSGPTPPPRPMSSRRQSQAMGNGTSPRPTSHLPPPPTAAIRKTIPIADRIKYDGMFKENNEQGYIYQDTAVELWRESRIGEQNLSTIAGLIDVRGDGWFDQKQFAAGMFLIDDRLRGFCIPKSLPEGIIMTAFRFPRRASSGRFILRACIVFAITVLLYLVARVSPSTQLSKLVSHNDNTDNFYYRDNTIYVDPFIGTSGPGHVFPGATLPFGIAKPGPDMTGNDNQAGYNPSGIIRGFSQLHSDGNPSYGNIKLQPLAGDEWEIWDYASLRKEGSQVASPGYFAIGLERFNVTVEMTAAHKTSVFRYDFHSASRAAVMINVGRDLMESFMGGMVSLDLDKRENTRITGYGTYRPSFAPTGAFKVFFCTDFNLKPSNATLFDDQLHNETETTLTGGWGGLGALVQFDTMTLEEPLIARVGISFISEAQACASAEDEVPEFDFDLTHTAAKSAWGDTLSKIRVDGGTEDDKVLFYSSLYRHFISPVNKTGENPKWESSEPYYDDFYCLWDTYHGVMPLYAMTHPQPLAEMVRGLIDIYRNEGYMPDCYMGMGPGYSQGGSNAEMPLTDFLLKHGANYGGVSWEDGFQAMMKDATVEPIYQGWTVQGRTDIEFYNENGYAPAPEDSTYDVPQRSARSASRTIEYSRNDFAIALAAHQLGNTSVYEEYLARANNWINLWNPDVEEDGFSVAFLTPDFSAPQDQIKLIELMGGPEQYVKRLDHYFDKGYHDMGDEPGKSHWSFLIPYLYNWAGRIDKTTDIIRTLLRTHFSTNSSGLPGNDDSGAEGSFVVWSMMGFYPVSGTDVYLLSSPLFAETSLRIGPNQVFTIVANNLTDTNCYIQNATLNGRPFDRSWFRHSEIASDFGARLELEMGAEWTGYGAEKLPPAITGDVSWVQ</sequence>
<evidence type="ECO:0000256" key="3">
    <source>
        <dbReference type="SAM" id="MobiDB-lite"/>
    </source>
</evidence>
<dbReference type="Gene3D" id="2.70.98.10">
    <property type="match status" value="1"/>
</dbReference>
<dbReference type="Gene3D" id="1.10.238.10">
    <property type="entry name" value="EF-hand"/>
    <property type="match status" value="1"/>
</dbReference>
<feature type="compositionally biased region" description="Polar residues" evidence="3">
    <location>
        <begin position="191"/>
        <end position="208"/>
    </location>
</feature>
<evidence type="ECO:0000259" key="4">
    <source>
        <dbReference type="PROSITE" id="PS50002"/>
    </source>
</evidence>
<dbReference type="Gene3D" id="3.30.2080.10">
    <property type="entry name" value="GH92 mannosidase domain"/>
    <property type="match status" value="2"/>
</dbReference>
<dbReference type="InterPro" id="IPR014718">
    <property type="entry name" value="GH-type_carb-bd"/>
</dbReference>
<feature type="domain" description="SH3" evidence="4">
    <location>
        <begin position="70"/>
        <end position="133"/>
    </location>
</feature>
<dbReference type="Gene3D" id="1.20.1610.10">
    <property type="entry name" value="alpha-1,2-mannosidases domains"/>
    <property type="match status" value="2"/>
</dbReference>
<dbReference type="SUPFAM" id="SSF48208">
    <property type="entry name" value="Six-hairpin glycosidases"/>
    <property type="match status" value="1"/>
</dbReference>
<dbReference type="EMBL" id="JAEPRA010000010">
    <property type="protein sequence ID" value="KAG2179339.1"/>
    <property type="molecule type" value="Genomic_DNA"/>
</dbReference>
<dbReference type="SUPFAM" id="SSF47473">
    <property type="entry name" value="EF-hand"/>
    <property type="match status" value="1"/>
</dbReference>
<dbReference type="InterPro" id="IPR008928">
    <property type="entry name" value="6-hairpin_glycosidase_sf"/>
</dbReference>
<proteinExistence type="predicted"/>
<feature type="compositionally biased region" description="Basic and acidic residues" evidence="3">
    <location>
        <begin position="215"/>
        <end position="225"/>
    </location>
</feature>
<dbReference type="InterPro" id="IPR036028">
    <property type="entry name" value="SH3-like_dom_sf"/>
</dbReference>
<evidence type="ECO:0000256" key="1">
    <source>
        <dbReference type="ARBA" id="ARBA00022443"/>
    </source>
</evidence>
<feature type="compositionally biased region" description="Polar residues" evidence="3">
    <location>
        <begin position="150"/>
        <end position="183"/>
    </location>
</feature>
<feature type="compositionally biased region" description="Low complexity" evidence="3">
    <location>
        <begin position="360"/>
        <end position="373"/>
    </location>
</feature>
<dbReference type="InterPro" id="IPR001452">
    <property type="entry name" value="SH3_domain"/>
</dbReference>
<evidence type="ECO:0000313" key="7">
    <source>
        <dbReference type="Proteomes" id="UP000612746"/>
    </source>
</evidence>
<dbReference type="PROSITE" id="PS50002">
    <property type="entry name" value="SH3"/>
    <property type="match status" value="1"/>
</dbReference>
<dbReference type="GO" id="GO:0005634">
    <property type="term" value="C:nucleus"/>
    <property type="evidence" value="ECO:0007669"/>
    <property type="project" value="TreeGrafter"/>
</dbReference>
<organism evidence="6 7">
    <name type="scientific">Umbelopsis vinacea</name>
    <dbReference type="NCBI Taxonomy" id="44442"/>
    <lineage>
        <taxon>Eukaryota</taxon>
        <taxon>Fungi</taxon>
        <taxon>Fungi incertae sedis</taxon>
        <taxon>Mucoromycota</taxon>
        <taxon>Mucoromycotina</taxon>
        <taxon>Umbelopsidomycetes</taxon>
        <taxon>Umbelopsidales</taxon>
        <taxon>Umbelopsidaceae</taxon>
        <taxon>Umbelopsis</taxon>
    </lineage>
</organism>
<dbReference type="InterPro" id="IPR011992">
    <property type="entry name" value="EF-hand-dom_pair"/>
</dbReference>
<dbReference type="GO" id="GO:0005975">
    <property type="term" value="P:carbohydrate metabolic process"/>
    <property type="evidence" value="ECO:0007669"/>
    <property type="project" value="InterPro"/>
</dbReference>
<dbReference type="SMART" id="SM00027">
    <property type="entry name" value="EH"/>
    <property type="match status" value="1"/>
</dbReference>
<dbReference type="SMART" id="SM00326">
    <property type="entry name" value="SH3"/>
    <property type="match status" value="1"/>
</dbReference>
<dbReference type="GO" id="GO:0030246">
    <property type="term" value="F:carbohydrate binding"/>
    <property type="evidence" value="ECO:0007669"/>
    <property type="project" value="InterPro"/>
</dbReference>
<feature type="domain" description="EH" evidence="5">
    <location>
        <begin position="533"/>
        <end position="620"/>
    </location>
</feature>
<dbReference type="Gene3D" id="2.30.30.40">
    <property type="entry name" value="SH3 Domains"/>
    <property type="match status" value="1"/>
</dbReference>
<evidence type="ECO:0000256" key="2">
    <source>
        <dbReference type="PROSITE-ProRule" id="PRU00192"/>
    </source>
</evidence>
<dbReference type="PROSITE" id="PS50031">
    <property type="entry name" value="EH"/>
    <property type="match status" value="1"/>
</dbReference>
<dbReference type="Gene3D" id="1.20.1050.60">
    <property type="entry name" value="alpha-1,2-mannosidase"/>
    <property type="match status" value="1"/>
</dbReference>
<keyword evidence="1 2" id="KW-0728">SH3 domain</keyword>
<keyword evidence="7" id="KW-1185">Reference proteome</keyword>
<feature type="compositionally biased region" description="Low complexity" evidence="3">
    <location>
        <begin position="445"/>
        <end position="460"/>
    </location>
</feature>
<name>A0A8H7PRV0_9FUNG</name>
<dbReference type="InterPro" id="IPR012939">
    <property type="entry name" value="Glyco_hydro_92"/>
</dbReference>
<comment type="caution">
    <text evidence="6">The sequence shown here is derived from an EMBL/GenBank/DDBJ whole genome shotgun (WGS) entry which is preliminary data.</text>
</comment>
<gene>
    <name evidence="6" type="ORF">INT44_006184</name>
</gene>
<protein>
    <recommendedName>
        <fullName evidence="8">Alpha-1,2-mannosidase</fullName>
    </recommendedName>
</protein>
<dbReference type="Pfam" id="PF12763">
    <property type="entry name" value="EH"/>
    <property type="match status" value="1"/>
</dbReference>
<dbReference type="InterPro" id="IPR000261">
    <property type="entry name" value="EH_dom"/>
</dbReference>
<reference evidence="6" key="1">
    <citation type="submission" date="2020-12" db="EMBL/GenBank/DDBJ databases">
        <title>Metabolic potential, ecology and presence of endohyphal bacteria is reflected in genomic diversity of Mucoromycotina.</title>
        <authorList>
            <person name="Muszewska A."/>
            <person name="Okrasinska A."/>
            <person name="Steczkiewicz K."/>
            <person name="Drgas O."/>
            <person name="Orlowska M."/>
            <person name="Perlinska-Lenart U."/>
            <person name="Aleksandrzak-Piekarczyk T."/>
            <person name="Szatraj K."/>
            <person name="Zielenkiewicz U."/>
            <person name="Pilsyk S."/>
            <person name="Malc E."/>
            <person name="Mieczkowski P."/>
            <person name="Kruszewska J.S."/>
            <person name="Biernat P."/>
            <person name="Pawlowska J."/>
        </authorList>
    </citation>
    <scope>NUCLEOTIDE SEQUENCE</scope>
    <source>
        <strain evidence="6">WA0000051536</strain>
    </source>
</reference>
<evidence type="ECO:0000259" key="5">
    <source>
        <dbReference type="PROSITE" id="PS50031"/>
    </source>
</evidence>
<feature type="compositionally biased region" description="Polar residues" evidence="3">
    <location>
        <begin position="381"/>
        <end position="390"/>
    </location>
</feature>
<feature type="region of interest" description="Disordered" evidence="3">
    <location>
        <begin position="289"/>
        <end position="528"/>
    </location>
</feature>
<feature type="compositionally biased region" description="Polar residues" evidence="3">
    <location>
        <begin position="292"/>
        <end position="305"/>
    </location>
</feature>
<feature type="compositionally biased region" description="Low complexity" evidence="3">
    <location>
        <begin position="496"/>
        <end position="515"/>
    </location>
</feature>
<dbReference type="InterPro" id="IPR041371">
    <property type="entry name" value="GH92_N"/>
</dbReference>
<dbReference type="GO" id="GO:0005829">
    <property type="term" value="C:cytosol"/>
    <property type="evidence" value="ECO:0007669"/>
    <property type="project" value="TreeGrafter"/>
</dbReference>